<dbReference type="Pfam" id="PF00111">
    <property type="entry name" value="Fer2"/>
    <property type="match status" value="1"/>
</dbReference>
<dbReference type="PROSITE" id="PS00197">
    <property type="entry name" value="2FE2S_FER_1"/>
    <property type="match status" value="1"/>
</dbReference>
<dbReference type="CDD" id="cd00207">
    <property type="entry name" value="fer2"/>
    <property type="match status" value="1"/>
</dbReference>
<gene>
    <name evidence="2" type="ORF">EC580_09925</name>
</gene>
<dbReference type="RefSeq" id="WP_123104627.1">
    <property type="nucleotide sequence ID" value="NZ_CP127527.1"/>
</dbReference>
<organism evidence="2">
    <name type="scientific">Acidithiobacillus sulfuriphilus</name>
    <dbReference type="NCBI Taxonomy" id="1867749"/>
    <lineage>
        <taxon>Bacteria</taxon>
        <taxon>Pseudomonadati</taxon>
        <taxon>Pseudomonadota</taxon>
        <taxon>Acidithiobacillia</taxon>
        <taxon>Acidithiobacillales</taxon>
        <taxon>Acidithiobacillaceae</taxon>
        <taxon>Acidithiobacillus</taxon>
    </lineage>
</organism>
<dbReference type="AlphaFoldDB" id="A0A3M8QYG0"/>
<protein>
    <submittedName>
        <fullName evidence="2">Ferredoxin</fullName>
    </submittedName>
</protein>
<evidence type="ECO:0000313" key="2">
    <source>
        <dbReference type="EMBL" id="RNF59954.1"/>
    </source>
</evidence>
<dbReference type="Gene3D" id="3.10.20.30">
    <property type="match status" value="1"/>
</dbReference>
<dbReference type="SUPFAM" id="SSF54292">
    <property type="entry name" value="2Fe-2S ferredoxin-like"/>
    <property type="match status" value="1"/>
</dbReference>
<evidence type="ECO:0000259" key="1">
    <source>
        <dbReference type="Pfam" id="PF00111"/>
    </source>
</evidence>
<accession>A0A3M8QYG0</accession>
<reference evidence="2" key="1">
    <citation type="submission" date="2018-10" db="EMBL/GenBank/DDBJ databases">
        <title>Acidithiobacillus sulfuriphilus sp. nov.: an extremely acidophilic sulfur-oxidizing chemolithotroph isolated from a neutral pH environment.</title>
        <authorList>
            <person name="Falagan C."/>
            <person name="Moya-Beltran A."/>
            <person name="Quatrini R."/>
            <person name="Johnson D.B."/>
        </authorList>
    </citation>
    <scope>NUCLEOTIDE SEQUENCE [LARGE SCALE GENOMIC DNA]</scope>
    <source>
        <strain evidence="2">CJ-2</strain>
    </source>
</reference>
<dbReference type="InterPro" id="IPR001041">
    <property type="entry name" value="2Fe-2S_ferredoxin-type"/>
</dbReference>
<dbReference type="OrthoDB" id="9807864at2"/>
<dbReference type="InterPro" id="IPR006058">
    <property type="entry name" value="2Fe2S_fd_BS"/>
</dbReference>
<dbReference type="GO" id="GO:0051537">
    <property type="term" value="F:2 iron, 2 sulfur cluster binding"/>
    <property type="evidence" value="ECO:0007669"/>
    <property type="project" value="InterPro"/>
</dbReference>
<comment type="caution">
    <text evidence="2">The sequence shown here is derived from an EMBL/GenBank/DDBJ whole genome shotgun (WGS) entry which is preliminary data.</text>
</comment>
<dbReference type="InterPro" id="IPR036010">
    <property type="entry name" value="2Fe-2S_ferredoxin-like_sf"/>
</dbReference>
<dbReference type="InterPro" id="IPR012675">
    <property type="entry name" value="Beta-grasp_dom_sf"/>
</dbReference>
<dbReference type="EMBL" id="RIZI01000178">
    <property type="protein sequence ID" value="RNF59954.1"/>
    <property type="molecule type" value="Genomic_DNA"/>
</dbReference>
<sequence>MGQVQFISPRIGGDWSILCRSHQPISLLKMARIFNVPLPVHCQQGICGTCAVQVTPQQGIRHGHLSPVEKRTLRAVGKVSCIDEGDDLVQWKGPRWRLACQCMVETSDQFFVAF</sequence>
<proteinExistence type="predicted"/>
<name>A0A3M8QYG0_9PROT</name>
<feature type="domain" description="2Fe-2S ferredoxin-type" evidence="1">
    <location>
        <begin position="26"/>
        <end position="103"/>
    </location>
</feature>